<comment type="caution">
    <text evidence="1">The sequence shown here is derived from an EMBL/GenBank/DDBJ whole genome shotgun (WGS) entry which is preliminary data.</text>
</comment>
<dbReference type="EMBL" id="MCFD01000008">
    <property type="protein sequence ID" value="ORX69185.1"/>
    <property type="molecule type" value="Genomic_DNA"/>
</dbReference>
<reference evidence="1 2" key="1">
    <citation type="submission" date="2016-07" db="EMBL/GenBank/DDBJ databases">
        <title>Pervasive Adenine N6-methylation of Active Genes in Fungi.</title>
        <authorList>
            <consortium name="DOE Joint Genome Institute"/>
            <person name="Mondo S.J."/>
            <person name="Dannebaum R.O."/>
            <person name="Kuo R.C."/>
            <person name="Labutti K."/>
            <person name="Haridas S."/>
            <person name="Kuo A."/>
            <person name="Salamov A."/>
            <person name="Ahrendt S.R."/>
            <person name="Lipzen A."/>
            <person name="Sullivan W."/>
            <person name="Andreopoulos W.B."/>
            <person name="Clum A."/>
            <person name="Lindquist E."/>
            <person name="Daum C."/>
            <person name="Ramamoorthy G.K."/>
            <person name="Gryganskyi A."/>
            <person name="Culley D."/>
            <person name="Magnuson J.K."/>
            <person name="James T.Y."/>
            <person name="O'Malley M.A."/>
            <person name="Stajich J.E."/>
            <person name="Spatafora J.W."/>
            <person name="Visel A."/>
            <person name="Grigoriev I.V."/>
        </authorList>
    </citation>
    <scope>NUCLEOTIDE SEQUENCE [LARGE SCALE GENOMIC DNA]</scope>
    <source>
        <strain evidence="1 2">ATCC 12442</strain>
    </source>
</reference>
<keyword evidence="2" id="KW-1185">Reference proteome</keyword>
<dbReference type="GeneID" id="63800459"/>
<gene>
    <name evidence="1" type="ORF">DL89DRAFT_172603</name>
</gene>
<dbReference type="Proteomes" id="UP000193922">
    <property type="component" value="Unassembled WGS sequence"/>
</dbReference>
<evidence type="ECO:0000313" key="1">
    <source>
        <dbReference type="EMBL" id="ORX69185.1"/>
    </source>
</evidence>
<dbReference type="AlphaFoldDB" id="A0A1Y1W736"/>
<name>A0A1Y1W736_9FUNG</name>
<protein>
    <submittedName>
        <fullName evidence="1">Uncharacterized protein</fullName>
    </submittedName>
</protein>
<evidence type="ECO:0000313" key="2">
    <source>
        <dbReference type="Proteomes" id="UP000193922"/>
    </source>
</evidence>
<organism evidence="1 2">
    <name type="scientific">Linderina pennispora</name>
    <dbReference type="NCBI Taxonomy" id="61395"/>
    <lineage>
        <taxon>Eukaryota</taxon>
        <taxon>Fungi</taxon>
        <taxon>Fungi incertae sedis</taxon>
        <taxon>Zoopagomycota</taxon>
        <taxon>Kickxellomycotina</taxon>
        <taxon>Kickxellomycetes</taxon>
        <taxon>Kickxellales</taxon>
        <taxon>Kickxellaceae</taxon>
        <taxon>Linderina</taxon>
    </lineage>
</organism>
<accession>A0A1Y1W736</accession>
<dbReference type="RefSeq" id="XP_040742917.1">
    <property type="nucleotide sequence ID" value="XM_040883811.1"/>
</dbReference>
<proteinExistence type="predicted"/>
<sequence>MRLGSTVLQQVCKVEGFASLWSGGKMSTLWRIILDRSVQNKFYTSLPCITLLPEGQVEKRINRPRIRRHHSHFPSLRYWPELCVVCEGTQVGMPGKLT</sequence>